<organism evidence="2 3">
    <name type="scientific">Aureobasidium pullulans</name>
    <name type="common">Black yeast</name>
    <name type="synonym">Pullularia pullulans</name>
    <dbReference type="NCBI Taxonomy" id="5580"/>
    <lineage>
        <taxon>Eukaryota</taxon>
        <taxon>Fungi</taxon>
        <taxon>Dikarya</taxon>
        <taxon>Ascomycota</taxon>
        <taxon>Pezizomycotina</taxon>
        <taxon>Dothideomycetes</taxon>
        <taxon>Dothideomycetidae</taxon>
        <taxon>Dothideales</taxon>
        <taxon>Saccotheciaceae</taxon>
        <taxon>Aureobasidium</taxon>
    </lineage>
</organism>
<dbReference type="EMBL" id="QZAV01000045">
    <property type="protein sequence ID" value="THX40698.1"/>
    <property type="molecule type" value="Genomic_DNA"/>
</dbReference>
<accession>A0A4V4J8P3</accession>
<sequence>MRSTASEETLLELGRGDIKGHIQALEAEVPFRPGQAAIKLSAMYQGVAVHTTPEYNKAVKSGDMEAADSFFWEMLKKAFLEGEATAKRRVKQLCRATAARPNDHAINLNLQKTPSCSFSAKLAAITSSGGRKKVKDTEGSPDKKEQDTEREIEPPKFVLSIRKKEEKEIVAPLDTDE</sequence>
<evidence type="ECO:0000313" key="2">
    <source>
        <dbReference type="EMBL" id="THX40698.1"/>
    </source>
</evidence>
<dbReference type="AlphaFoldDB" id="A0A4V4J8P3"/>
<reference evidence="2 3" key="1">
    <citation type="submission" date="2018-10" db="EMBL/GenBank/DDBJ databases">
        <title>Fifty Aureobasidium pullulans genomes reveal a recombining polyextremotolerant generalist.</title>
        <authorList>
            <person name="Gostincar C."/>
            <person name="Turk M."/>
            <person name="Zajc J."/>
            <person name="Gunde-Cimerman N."/>
        </authorList>
    </citation>
    <scope>NUCLEOTIDE SEQUENCE [LARGE SCALE GENOMIC DNA]</scope>
    <source>
        <strain evidence="2 3">EXF-9785</strain>
    </source>
</reference>
<evidence type="ECO:0000256" key="1">
    <source>
        <dbReference type="SAM" id="MobiDB-lite"/>
    </source>
</evidence>
<evidence type="ECO:0000313" key="3">
    <source>
        <dbReference type="Proteomes" id="UP000308953"/>
    </source>
</evidence>
<dbReference type="Proteomes" id="UP000308953">
    <property type="component" value="Unassembled WGS sequence"/>
</dbReference>
<comment type="caution">
    <text evidence="2">The sequence shown here is derived from an EMBL/GenBank/DDBJ whole genome shotgun (WGS) entry which is preliminary data.</text>
</comment>
<protein>
    <submittedName>
        <fullName evidence="2">Uncharacterized protein</fullName>
    </submittedName>
</protein>
<feature type="compositionally biased region" description="Basic and acidic residues" evidence="1">
    <location>
        <begin position="135"/>
        <end position="154"/>
    </location>
</feature>
<feature type="region of interest" description="Disordered" evidence="1">
    <location>
        <begin position="127"/>
        <end position="158"/>
    </location>
</feature>
<gene>
    <name evidence="2" type="ORF">D6D10_03293</name>
</gene>
<name>A0A4V4J8P3_AURPU</name>
<proteinExistence type="predicted"/>